<accession>A0AAP0HK17</accession>
<proteinExistence type="predicted"/>
<dbReference type="AlphaFoldDB" id="A0AAP0HK17"/>
<keyword evidence="2" id="KW-1185">Reference proteome</keyword>
<organism evidence="1 2">
    <name type="scientific">Stephania yunnanensis</name>
    <dbReference type="NCBI Taxonomy" id="152371"/>
    <lineage>
        <taxon>Eukaryota</taxon>
        <taxon>Viridiplantae</taxon>
        <taxon>Streptophyta</taxon>
        <taxon>Embryophyta</taxon>
        <taxon>Tracheophyta</taxon>
        <taxon>Spermatophyta</taxon>
        <taxon>Magnoliopsida</taxon>
        <taxon>Ranunculales</taxon>
        <taxon>Menispermaceae</taxon>
        <taxon>Menispermoideae</taxon>
        <taxon>Cissampelideae</taxon>
        <taxon>Stephania</taxon>
    </lineage>
</organism>
<reference evidence="1 2" key="1">
    <citation type="submission" date="2024-01" db="EMBL/GenBank/DDBJ databases">
        <title>Genome assemblies of Stephania.</title>
        <authorList>
            <person name="Yang L."/>
        </authorList>
    </citation>
    <scope>NUCLEOTIDE SEQUENCE [LARGE SCALE GENOMIC DNA]</scope>
    <source>
        <strain evidence="1">YNDBR</strain>
        <tissue evidence="1">Leaf</tissue>
    </source>
</reference>
<dbReference type="EMBL" id="JBBNAF010000013">
    <property type="protein sequence ID" value="KAK9087567.1"/>
    <property type="molecule type" value="Genomic_DNA"/>
</dbReference>
<sequence>MRDVDNLLHINTRFIYLFIVDDFFYDFSGYRHFGKGIDHCVLISGDMMNLTVMKKDMEDFTMCRYLFICSSLSEASNNCLILRLIICG</sequence>
<comment type="caution">
    <text evidence="1">The sequence shown here is derived from an EMBL/GenBank/DDBJ whole genome shotgun (WGS) entry which is preliminary data.</text>
</comment>
<protein>
    <submittedName>
        <fullName evidence="1">Uncharacterized protein</fullName>
    </submittedName>
</protein>
<name>A0AAP0HK17_9MAGN</name>
<dbReference type="Proteomes" id="UP001420932">
    <property type="component" value="Unassembled WGS sequence"/>
</dbReference>
<evidence type="ECO:0000313" key="2">
    <source>
        <dbReference type="Proteomes" id="UP001420932"/>
    </source>
</evidence>
<gene>
    <name evidence="1" type="ORF">Syun_029961</name>
</gene>
<evidence type="ECO:0000313" key="1">
    <source>
        <dbReference type="EMBL" id="KAK9087567.1"/>
    </source>
</evidence>